<evidence type="ECO:0008006" key="4">
    <source>
        <dbReference type="Google" id="ProtNLM"/>
    </source>
</evidence>
<keyword evidence="3" id="KW-1185">Reference proteome</keyword>
<accession>A0A0F7KSB7</accession>
<evidence type="ECO:0000256" key="1">
    <source>
        <dbReference type="SAM" id="MobiDB-lite"/>
    </source>
</evidence>
<sequence length="450" mass="48007">MPLAQLRLDFHSPLGKRHSISPMPSFSLPLSRSANRLRQPILIAAALLAVGLAGALWAQVSGERGIAPVATSADIEVHGIEVNVTGKSPEDARENGWREAQRKAWEQMEGPPITDSRLESLVSAIVVEKEELGPRRYIATLGVIFDRTRAGELLGAGGRRARSAPMLTLPVTISGGTQTLYQMRTPWQRAWAEFQTGGSAIDYVRPTGAGGESLLLTYGQTGRRSRAWWNDILDEFGAADVLMPIAHLERLWPGGPVEGHFIARYGPDSRVLGTFDMRAENEDDLPRMLSQAVRRFDAMFTEALAAGTLTPDPTLSLEAVDLRPEVRALIDAARRAEAAEAAARAAAAEGELPLETGPVVEDTAETTETTPNVASFVVQVVTPDAASIDSALASVRSAPGVRGVSTSSIAIGGTSVLRVTFAGDLPALAGSLRSRGWNVTQGENALAISR</sequence>
<protein>
    <recommendedName>
        <fullName evidence="4">Heavy-metal-associated domain-containing protein</fullName>
    </recommendedName>
</protein>
<evidence type="ECO:0000313" key="3">
    <source>
        <dbReference type="Proteomes" id="UP000034392"/>
    </source>
</evidence>
<organism evidence="2 3">
    <name type="scientific">Croceibacterium atlanticum</name>
    <dbReference type="NCBI Taxonomy" id="1267766"/>
    <lineage>
        <taxon>Bacteria</taxon>
        <taxon>Pseudomonadati</taxon>
        <taxon>Pseudomonadota</taxon>
        <taxon>Alphaproteobacteria</taxon>
        <taxon>Sphingomonadales</taxon>
        <taxon>Erythrobacteraceae</taxon>
        <taxon>Croceibacterium</taxon>
    </lineage>
</organism>
<dbReference type="AlphaFoldDB" id="A0A0F7KSB7"/>
<name>A0A0F7KSB7_9SPHN</name>
<dbReference type="STRING" id="1267766.WYH_01115"/>
<dbReference type="PATRIC" id="fig|1267766.3.peg.1122"/>
<gene>
    <name evidence="2" type="ORF">WYH_01115</name>
</gene>
<dbReference type="KEGG" id="aay:WYH_01115"/>
<reference evidence="2" key="1">
    <citation type="submission" date="2015-05" db="EMBL/GenBank/DDBJ databases">
        <title>The complete genome of Altererythrobacter atlanticus strain 26DY36.</title>
        <authorList>
            <person name="Wu Y.-H."/>
            <person name="Cheng H."/>
            <person name="Wu X.-W."/>
        </authorList>
    </citation>
    <scope>NUCLEOTIDE SEQUENCE [LARGE SCALE GENOMIC DNA]</scope>
    <source>
        <strain evidence="2">26DY36</strain>
    </source>
</reference>
<proteinExistence type="predicted"/>
<dbReference type="EMBL" id="CP011452">
    <property type="protein sequence ID" value="AKH42162.1"/>
    <property type="molecule type" value="Genomic_DNA"/>
</dbReference>
<feature type="region of interest" description="Disordered" evidence="1">
    <location>
        <begin position="347"/>
        <end position="368"/>
    </location>
</feature>
<dbReference type="Proteomes" id="UP000034392">
    <property type="component" value="Chromosome"/>
</dbReference>
<evidence type="ECO:0000313" key="2">
    <source>
        <dbReference type="EMBL" id="AKH42162.1"/>
    </source>
</evidence>